<reference evidence="1 2" key="1">
    <citation type="submission" date="2024-05" db="EMBL/GenBank/DDBJ databases">
        <title>Genome sequencing and assembly of Indian major carp, Cirrhinus mrigala (Hamilton, 1822).</title>
        <authorList>
            <person name="Mohindra V."/>
            <person name="Chowdhury L.M."/>
            <person name="Lal K."/>
            <person name="Jena J.K."/>
        </authorList>
    </citation>
    <scope>NUCLEOTIDE SEQUENCE [LARGE SCALE GENOMIC DNA]</scope>
    <source>
        <strain evidence="1">CM1030</strain>
        <tissue evidence="1">Blood</tissue>
    </source>
</reference>
<dbReference type="EMBL" id="JAMKFB020000022">
    <property type="protein sequence ID" value="KAL0159365.1"/>
    <property type="molecule type" value="Genomic_DNA"/>
</dbReference>
<dbReference type="AlphaFoldDB" id="A0ABD0NBC4"/>
<accession>A0ABD0NBC4</accession>
<organism evidence="1 2">
    <name type="scientific">Cirrhinus mrigala</name>
    <name type="common">Mrigala</name>
    <dbReference type="NCBI Taxonomy" id="683832"/>
    <lineage>
        <taxon>Eukaryota</taxon>
        <taxon>Metazoa</taxon>
        <taxon>Chordata</taxon>
        <taxon>Craniata</taxon>
        <taxon>Vertebrata</taxon>
        <taxon>Euteleostomi</taxon>
        <taxon>Actinopterygii</taxon>
        <taxon>Neopterygii</taxon>
        <taxon>Teleostei</taxon>
        <taxon>Ostariophysi</taxon>
        <taxon>Cypriniformes</taxon>
        <taxon>Cyprinidae</taxon>
        <taxon>Labeoninae</taxon>
        <taxon>Labeonini</taxon>
        <taxon>Cirrhinus</taxon>
    </lineage>
</organism>
<keyword evidence="2" id="KW-1185">Reference proteome</keyword>
<proteinExistence type="predicted"/>
<gene>
    <name evidence="1" type="ORF">M9458_043090</name>
</gene>
<dbReference type="Proteomes" id="UP001529510">
    <property type="component" value="Unassembled WGS sequence"/>
</dbReference>
<sequence length="163" mass="16731">MVEENGPYKNEVLQIVKEMMEDETANINEKNISPEEKQEKAKKNVVEKLLIELEGVSSGTLIGALLGVRAAVTVVVPLLKTGILQEVVSPITALAEKATGARIGAAAGIGITAGVILGSAAIAGAIGGGITGYKAAEEADSVLDASNKAAKATYKNAEKVFGK</sequence>
<comment type="caution">
    <text evidence="1">The sequence shown here is derived from an EMBL/GenBank/DDBJ whole genome shotgun (WGS) entry which is preliminary data.</text>
</comment>
<evidence type="ECO:0000313" key="2">
    <source>
        <dbReference type="Proteomes" id="UP001529510"/>
    </source>
</evidence>
<evidence type="ECO:0000313" key="1">
    <source>
        <dbReference type="EMBL" id="KAL0159365.1"/>
    </source>
</evidence>
<name>A0ABD0NBC4_CIRMR</name>
<feature type="non-terminal residue" evidence="1">
    <location>
        <position position="163"/>
    </location>
</feature>
<protein>
    <submittedName>
        <fullName evidence="1">Uncharacterized protein</fullName>
    </submittedName>
</protein>